<dbReference type="EMBL" id="FWXI01000002">
    <property type="protein sequence ID" value="SMC39347.1"/>
    <property type="molecule type" value="Genomic_DNA"/>
</dbReference>
<dbReference type="OrthoDB" id="2043779at2"/>
<dbReference type="PANTHER" id="PTHR43377">
    <property type="entry name" value="BILIVERDIN REDUCTASE A"/>
    <property type="match status" value="1"/>
</dbReference>
<dbReference type="InterPro" id="IPR000683">
    <property type="entry name" value="Gfo/Idh/MocA-like_OxRdtase_N"/>
</dbReference>
<name>A0A1W1YT08_9FIRM</name>
<evidence type="ECO:0000313" key="3">
    <source>
        <dbReference type="Proteomes" id="UP000192738"/>
    </source>
</evidence>
<dbReference type="RefSeq" id="WP_084574078.1">
    <property type="nucleotide sequence ID" value="NZ_CP155572.1"/>
</dbReference>
<dbReference type="AlphaFoldDB" id="A0A1W1YT08"/>
<dbReference type="Gene3D" id="3.40.50.720">
    <property type="entry name" value="NAD(P)-binding Rossmann-like Domain"/>
    <property type="match status" value="1"/>
</dbReference>
<dbReference type="STRING" id="112901.SAMN04488500_102172"/>
<dbReference type="GO" id="GO:0000166">
    <property type="term" value="F:nucleotide binding"/>
    <property type="evidence" value="ECO:0007669"/>
    <property type="project" value="InterPro"/>
</dbReference>
<organism evidence="2 3">
    <name type="scientific">Sporomusa malonica</name>
    <dbReference type="NCBI Taxonomy" id="112901"/>
    <lineage>
        <taxon>Bacteria</taxon>
        <taxon>Bacillati</taxon>
        <taxon>Bacillota</taxon>
        <taxon>Negativicutes</taxon>
        <taxon>Selenomonadales</taxon>
        <taxon>Sporomusaceae</taxon>
        <taxon>Sporomusa</taxon>
    </lineage>
</organism>
<feature type="domain" description="Gfo/Idh/MocA-like oxidoreductase N-terminal" evidence="1">
    <location>
        <begin position="5"/>
        <end position="130"/>
    </location>
</feature>
<proteinExistence type="predicted"/>
<accession>A0A1W1YT08</accession>
<gene>
    <name evidence="2" type="ORF">SAMN04488500_102172</name>
</gene>
<dbReference type="PANTHER" id="PTHR43377:SF1">
    <property type="entry name" value="BILIVERDIN REDUCTASE A"/>
    <property type="match status" value="1"/>
</dbReference>
<dbReference type="Pfam" id="PF01408">
    <property type="entry name" value="GFO_IDH_MocA"/>
    <property type="match status" value="1"/>
</dbReference>
<evidence type="ECO:0000259" key="1">
    <source>
        <dbReference type="Pfam" id="PF01408"/>
    </source>
</evidence>
<dbReference type="InterPro" id="IPR036291">
    <property type="entry name" value="NAD(P)-bd_dom_sf"/>
</dbReference>
<protein>
    <submittedName>
        <fullName evidence="2">Oxidoreductase family, NAD-binding Rossmann fold</fullName>
    </submittedName>
</protein>
<evidence type="ECO:0000313" key="2">
    <source>
        <dbReference type="EMBL" id="SMC39347.1"/>
    </source>
</evidence>
<dbReference type="Proteomes" id="UP000192738">
    <property type="component" value="Unassembled WGS sequence"/>
</dbReference>
<keyword evidence="3" id="KW-1185">Reference proteome</keyword>
<dbReference type="InterPro" id="IPR051450">
    <property type="entry name" value="Gfo/Idh/MocA_Oxidoreductases"/>
</dbReference>
<dbReference type="SUPFAM" id="SSF51735">
    <property type="entry name" value="NAD(P)-binding Rossmann-fold domains"/>
    <property type="match status" value="1"/>
</dbReference>
<sequence length="326" mass="36970">MNYYNVAIIGVGGLGARHLQALQNISVPISIQAVDVSEESLDNAKKVCGEITNENIVSIEYLQDISYLNRQLDVVIIATSSNTRKAVIEYLLENRTVKYLILEKVLFQKMDDYEYIENLLKEKNVKTWVNCPRRMYKSYDDLRNALAKQGKLSFLIQGANWGLGCNLIHMLDMIDYITNSQQDIVCNGDLLDAEVLESKRKGYIEFSGTVSGSIGGSTFVITSASAGDFPVTIHVIGQDIICIIREYERKIFIATKESNWKFVEKPFEMQYQSQLSNILVEDLIKTSSCSLPTYEISKKLHVNILDMFLKHLNKNGIERIEICPIT</sequence>
<reference evidence="2 3" key="1">
    <citation type="submission" date="2017-04" db="EMBL/GenBank/DDBJ databases">
        <authorList>
            <person name="Afonso C.L."/>
            <person name="Miller P.J."/>
            <person name="Scott M.A."/>
            <person name="Spackman E."/>
            <person name="Goraichik I."/>
            <person name="Dimitrov K.M."/>
            <person name="Suarez D.L."/>
            <person name="Swayne D.E."/>
        </authorList>
    </citation>
    <scope>NUCLEOTIDE SEQUENCE [LARGE SCALE GENOMIC DNA]</scope>
    <source>
        <strain evidence="2 3">DSM 5090</strain>
    </source>
</reference>